<dbReference type="Gene3D" id="3.30.300.30">
    <property type="match status" value="1"/>
</dbReference>
<evidence type="ECO:0000313" key="5">
    <source>
        <dbReference type="Proteomes" id="UP000248806"/>
    </source>
</evidence>
<dbReference type="CDD" id="cd05959">
    <property type="entry name" value="BCL_4HBCL"/>
    <property type="match status" value="1"/>
</dbReference>
<dbReference type="Proteomes" id="UP000248806">
    <property type="component" value="Unassembled WGS sequence"/>
</dbReference>
<dbReference type="RefSeq" id="WP_111325824.1">
    <property type="nucleotide sequence ID" value="NZ_BIFX01000001.1"/>
</dbReference>
<feature type="domain" description="AMP-dependent synthetase/ligase" evidence="2">
    <location>
        <begin position="34"/>
        <end position="395"/>
    </location>
</feature>
<reference evidence="4 5" key="1">
    <citation type="submission" date="2018-06" db="EMBL/GenBank/DDBJ databases">
        <title>Genomic Encyclopedia of Archaeal and Bacterial Type Strains, Phase II (KMG-II): from individual species to whole genera.</title>
        <authorList>
            <person name="Goeker M."/>
        </authorList>
    </citation>
    <scope>NUCLEOTIDE SEQUENCE [LARGE SCALE GENOMIC DNA]</scope>
    <source>
        <strain evidence="4 5">ATCC BAA-1881</strain>
    </source>
</reference>
<dbReference type="InterPro" id="IPR000873">
    <property type="entry name" value="AMP-dep_synth/lig_dom"/>
</dbReference>
<evidence type="ECO:0000313" key="4">
    <source>
        <dbReference type="EMBL" id="PZW22179.1"/>
    </source>
</evidence>
<dbReference type="SUPFAM" id="SSF56801">
    <property type="entry name" value="Acetyl-CoA synthetase-like"/>
    <property type="match status" value="1"/>
</dbReference>
<gene>
    <name evidence="4" type="ORF">EI42_05580</name>
</gene>
<dbReference type="GO" id="GO:0005524">
    <property type="term" value="F:ATP binding"/>
    <property type="evidence" value="ECO:0007669"/>
    <property type="project" value="InterPro"/>
</dbReference>
<dbReference type="Gene3D" id="2.30.38.10">
    <property type="entry name" value="Luciferase, Domain 3"/>
    <property type="match status" value="1"/>
</dbReference>
<keyword evidence="1 4" id="KW-0436">Ligase</keyword>
<dbReference type="Gene3D" id="3.40.50.12820">
    <property type="match status" value="1"/>
</dbReference>
<protein>
    <submittedName>
        <fullName evidence="4">Benzoate-CoA ligase</fullName>
    </submittedName>
</protein>
<dbReference type="PANTHER" id="PTHR43352:SF1">
    <property type="entry name" value="ANTHRANILATE--COA LIGASE"/>
    <property type="match status" value="1"/>
</dbReference>
<sequence>MLYGQPPLDPAAPTVTIPEQFNVADAFLDRHLREGRGDRVAIHYEGQHYTHAQIAELANRVGNGLLSLGVDLEQRIALLLLDSPQFAAAFFGAIKMGAVPVPLNTQLRPDDYRYMLNDSRARVLLIHASLWQTFSPLRPELPYLRHVVIVNDLEASVPLDSTTHDFDDWTAHASPQLDLAPTSKDDSAFWLYSSGSTGFPKGCVHLQHDMIYCTEYYARSILEINEQDIMLSAAKLFFAYGLGNGLYFPFSVGAQAIHYPGRPLAATMFQLIERYCPTIFFGVPTLYASMLSLPDVARYNCSSLRLCVSAGEALPAELQQRWQATFNVPILDGIGSTEILHIFISNRPGDIRPGSSGKPVPGYRALLVDEQGHEVAQGETGNLLIAGDSIAACYWNKHEKTKATMHGYWIQTGDKYFQDSDGYFWYAGRSDDMLKVSGQWVSPVEIENTLIAHPAVLETAVVGAPDAQGLIKPKAFVVLKEGLTPTEELTEELKAFVKERLAPFKYPRTIAFLPELPKTATGKIQRFRLRDTARTLPDDSGSR</sequence>
<dbReference type="Pfam" id="PF13193">
    <property type="entry name" value="AMP-binding_C"/>
    <property type="match status" value="1"/>
</dbReference>
<proteinExistence type="predicted"/>
<evidence type="ECO:0000256" key="1">
    <source>
        <dbReference type="ARBA" id="ARBA00022598"/>
    </source>
</evidence>
<dbReference type="InterPro" id="IPR025110">
    <property type="entry name" value="AMP-bd_C"/>
</dbReference>
<dbReference type="GO" id="GO:0044550">
    <property type="term" value="P:secondary metabolite biosynthetic process"/>
    <property type="evidence" value="ECO:0007669"/>
    <property type="project" value="TreeGrafter"/>
</dbReference>
<dbReference type="NCBIfam" id="TIGR02262">
    <property type="entry name" value="benz_CoA_lig"/>
    <property type="match status" value="1"/>
</dbReference>
<name>A0A326UB82_THEHA</name>
<dbReference type="GO" id="GO:0016405">
    <property type="term" value="F:CoA-ligase activity"/>
    <property type="evidence" value="ECO:0007669"/>
    <property type="project" value="InterPro"/>
</dbReference>
<dbReference type="PANTHER" id="PTHR43352">
    <property type="entry name" value="ACETYL-COA SYNTHETASE"/>
    <property type="match status" value="1"/>
</dbReference>
<dbReference type="InterPro" id="IPR045851">
    <property type="entry name" value="AMP-bd_C_sf"/>
</dbReference>
<dbReference type="AlphaFoldDB" id="A0A326UB82"/>
<dbReference type="Pfam" id="PF00501">
    <property type="entry name" value="AMP-binding"/>
    <property type="match status" value="1"/>
</dbReference>
<evidence type="ECO:0000259" key="3">
    <source>
        <dbReference type="Pfam" id="PF13193"/>
    </source>
</evidence>
<comment type="caution">
    <text evidence="4">The sequence shown here is derived from an EMBL/GenBank/DDBJ whole genome shotgun (WGS) entry which is preliminary data.</text>
</comment>
<dbReference type="Gene3D" id="3.40.50.980">
    <property type="match status" value="1"/>
</dbReference>
<dbReference type="OrthoDB" id="9778383at2"/>
<dbReference type="GO" id="GO:0016878">
    <property type="term" value="F:acid-thiol ligase activity"/>
    <property type="evidence" value="ECO:0007669"/>
    <property type="project" value="TreeGrafter"/>
</dbReference>
<keyword evidence="5" id="KW-1185">Reference proteome</keyword>
<accession>A0A326UB82</accession>
<organism evidence="4 5">
    <name type="scientific">Thermosporothrix hazakensis</name>
    <dbReference type="NCBI Taxonomy" id="644383"/>
    <lineage>
        <taxon>Bacteria</taxon>
        <taxon>Bacillati</taxon>
        <taxon>Chloroflexota</taxon>
        <taxon>Ktedonobacteria</taxon>
        <taxon>Ktedonobacterales</taxon>
        <taxon>Thermosporotrichaceae</taxon>
        <taxon>Thermosporothrix</taxon>
    </lineage>
</organism>
<dbReference type="InterPro" id="IPR011957">
    <property type="entry name" value="Benz_CoA_lig"/>
</dbReference>
<dbReference type="EMBL" id="QKUF01000035">
    <property type="protein sequence ID" value="PZW22179.1"/>
    <property type="molecule type" value="Genomic_DNA"/>
</dbReference>
<evidence type="ECO:0000259" key="2">
    <source>
        <dbReference type="Pfam" id="PF00501"/>
    </source>
</evidence>
<feature type="domain" description="AMP-binding enzyme C-terminal" evidence="3">
    <location>
        <begin position="445"/>
        <end position="523"/>
    </location>
</feature>